<dbReference type="PROSITE" id="PS51257">
    <property type="entry name" value="PROKAR_LIPOPROTEIN"/>
    <property type="match status" value="1"/>
</dbReference>
<reference evidence="3" key="1">
    <citation type="journal article" date="2019" name="Int. J. Syst. Evol. Microbiol.">
        <title>The Global Catalogue of Microorganisms (GCM) 10K type strain sequencing project: providing services to taxonomists for standard genome sequencing and annotation.</title>
        <authorList>
            <consortium name="The Broad Institute Genomics Platform"/>
            <consortium name="The Broad Institute Genome Sequencing Center for Infectious Disease"/>
            <person name="Wu L."/>
            <person name="Ma J."/>
        </authorList>
    </citation>
    <scope>NUCLEOTIDE SEQUENCE [LARGE SCALE GENOMIC DNA]</scope>
    <source>
        <strain evidence="3">TISTR 1858</strain>
    </source>
</reference>
<dbReference type="EMBL" id="JBHUMX010000041">
    <property type="protein sequence ID" value="MFD2630241.1"/>
    <property type="molecule type" value="Genomic_DNA"/>
</dbReference>
<proteinExistence type="predicted"/>
<protein>
    <recommendedName>
        <fullName evidence="4">Lipoprotein</fullName>
    </recommendedName>
</protein>
<sequence>MKKLLFTIISAGVLLGACSNTQGEEEKQKNASSTEEEQVKEDKTFSSSSTDSNEQEEELEDSSTEPSSEDADSNNDLASEEDDSTQKEDIAETQAVENQSNEFSVENYLNEHYAIERTHYSLDTWENEETGRTEYVVGILPDTEEFGQEIDTVFKEGNPYMDDDRTKKMFEVAEELLVDLPKVNDKVHIESVYWSASENEEFPVVLIQDRAQSTIE</sequence>
<evidence type="ECO:0008006" key="4">
    <source>
        <dbReference type="Google" id="ProtNLM"/>
    </source>
</evidence>
<evidence type="ECO:0000256" key="1">
    <source>
        <dbReference type="SAM" id="MobiDB-lite"/>
    </source>
</evidence>
<feature type="compositionally biased region" description="Acidic residues" evidence="1">
    <location>
        <begin position="53"/>
        <end position="83"/>
    </location>
</feature>
<dbReference type="Proteomes" id="UP001597451">
    <property type="component" value="Unassembled WGS sequence"/>
</dbReference>
<name>A0ABW5Q4F6_9BACI</name>
<evidence type="ECO:0000313" key="3">
    <source>
        <dbReference type="Proteomes" id="UP001597451"/>
    </source>
</evidence>
<comment type="caution">
    <text evidence="2">The sequence shown here is derived from an EMBL/GenBank/DDBJ whole genome shotgun (WGS) entry which is preliminary data.</text>
</comment>
<gene>
    <name evidence="2" type="ORF">ACFSUN_15750</name>
</gene>
<feature type="region of interest" description="Disordered" evidence="1">
    <location>
        <begin position="16"/>
        <end position="89"/>
    </location>
</feature>
<organism evidence="2 3">
    <name type="scientific">Oceanobacillus kapialis</name>
    <dbReference type="NCBI Taxonomy" id="481353"/>
    <lineage>
        <taxon>Bacteria</taxon>
        <taxon>Bacillati</taxon>
        <taxon>Bacillota</taxon>
        <taxon>Bacilli</taxon>
        <taxon>Bacillales</taxon>
        <taxon>Bacillaceae</taxon>
        <taxon>Oceanobacillus</taxon>
    </lineage>
</organism>
<evidence type="ECO:0000313" key="2">
    <source>
        <dbReference type="EMBL" id="MFD2630241.1"/>
    </source>
</evidence>
<keyword evidence="3" id="KW-1185">Reference proteome</keyword>
<accession>A0ABW5Q4F6</accession>
<dbReference type="RefSeq" id="WP_379563268.1">
    <property type="nucleotide sequence ID" value="NZ_JBHUMX010000041.1"/>
</dbReference>